<dbReference type="Proteomes" id="UP001144673">
    <property type="component" value="Chromosome 4"/>
</dbReference>
<dbReference type="InterPro" id="IPR024077">
    <property type="entry name" value="Neurolysin/TOP_dom2"/>
</dbReference>
<dbReference type="EMBL" id="JAJHUN010000009">
    <property type="protein sequence ID" value="KAJ4150250.1"/>
    <property type="molecule type" value="Genomic_DNA"/>
</dbReference>
<evidence type="ECO:0000256" key="1">
    <source>
        <dbReference type="SAM" id="MobiDB-lite"/>
    </source>
</evidence>
<protein>
    <submittedName>
        <fullName evidence="2">Uncharacterized protein</fullName>
    </submittedName>
</protein>
<proteinExistence type="predicted"/>
<sequence>MENYAWLKEELQSISCHYVYTSDSYMQAWQTSHPAEELPPRALPDELIDELVNNQKNRRIETYLKQLADAGFGMAPCSDLAQTTSEDLDGDARPQSPEEDTKSDKSASSSHMSIEEIPRRPLSALPHWRSATTHCRRRSTGGIREEIFARSAK</sequence>
<dbReference type="GeneID" id="80898167"/>
<evidence type="ECO:0000313" key="2">
    <source>
        <dbReference type="EMBL" id="KAJ4150250.1"/>
    </source>
</evidence>
<dbReference type="Gene3D" id="1.10.1370.10">
    <property type="entry name" value="Neurolysin, domain 3"/>
    <property type="match status" value="1"/>
</dbReference>
<accession>A0A9W8Q8V9</accession>
<dbReference type="AlphaFoldDB" id="A0A9W8Q8V9"/>
<gene>
    <name evidence="2" type="ORF">LMH87_011008</name>
</gene>
<evidence type="ECO:0000313" key="3">
    <source>
        <dbReference type="Proteomes" id="UP001144673"/>
    </source>
</evidence>
<dbReference type="RefSeq" id="XP_056051964.1">
    <property type="nucleotide sequence ID" value="XM_056200077.1"/>
</dbReference>
<feature type="compositionally biased region" description="Basic and acidic residues" evidence="1">
    <location>
        <begin position="143"/>
        <end position="153"/>
    </location>
</feature>
<reference evidence="2" key="1">
    <citation type="journal article" date="2023" name="Access Microbiol">
        <title>De-novo genome assembly for Akanthomyces muscarius, a biocontrol agent of insect agricultural pests.</title>
        <authorList>
            <person name="Erdos Z."/>
            <person name="Studholme D.J."/>
            <person name="Raymond B."/>
            <person name="Sharma M."/>
        </authorList>
    </citation>
    <scope>NUCLEOTIDE SEQUENCE</scope>
    <source>
        <strain evidence="2">Ve6</strain>
    </source>
</reference>
<name>A0A9W8Q8V9_AKAMU</name>
<dbReference type="KEGG" id="amus:LMH87_011008"/>
<organism evidence="2 3">
    <name type="scientific">Akanthomyces muscarius</name>
    <name type="common">Entomopathogenic fungus</name>
    <name type="synonym">Lecanicillium muscarium</name>
    <dbReference type="NCBI Taxonomy" id="2231603"/>
    <lineage>
        <taxon>Eukaryota</taxon>
        <taxon>Fungi</taxon>
        <taxon>Dikarya</taxon>
        <taxon>Ascomycota</taxon>
        <taxon>Pezizomycotina</taxon>
        <taxon>Sordariomycetes</taxon>
        <taxon>Hypocreomycetidae</taxon>
        <taxon>Hypocreales</taxon>
        <taxon>Cordycipitaceae</taxon>
        <taxon>Akanthomyces</taxon>
    </lineage>
</organism>
<feature type="region of interest" description="Disordered" evidence="1">
    <location>
        <begin position="75"/>
        <end position="153"/>
    </location>
</feature>
<keyword evidence="3" id="KW-1185">Reference proteome</keyword>
<comment type="caution">
    <text evidence="2">The sequence shown here is derived from an EMBL/GenBank/DDBJ whole genome shotgun (WGS) entry which is preliminary data.</text>
</comment>